<sequence>MCEETANYLWAEKDVLGRGATSQV</sequence>
<protein>
    <submittedName>
        <fullName evidence="1">Uncharacterized protein</fullName>
    </submittedName>
</protein>
<proteinExistence type="predicted"/>
<dbReference type="EMBL" id="CAJOBG010086842">
    <property type="protein sequence ID" value="CAF4651251.1"/>
    <property type="molecule type" value="Genomic_DNA"/>
</dbReference>
<gene>
    <name evidence="1" type="ORF">OVN521_LOCUS46818</name>
    <name evidence="2" type="ORF">OVN521_LOCUS46822</name>
</gene>
<evidence type="ECO:0000313" key="3">
    <source>
        <dbReference type="Proteomes" id="UP000663866"/>
    </source>
</evidence>
<reference evidence="1" key="1">
    <citation type="submission" date="2021-02" db="EMBL/GenBank/DDBJ databases">
        <authorList>
            <person name="Nowell W R."/>
        </authorList>
    </citation>
    <scope>NUCLEOTIDE SEQUENCE</scope>
</reference>
<organism evidence="1 3">
    <name type="scientific">Rotaria magnacalcarata</name>
    <dbReference type="NCBI Taxonomy" id="392030"/>
    <lineage>
        <taxon>Eukaryota</taxon>
        <taxon>Metazoa</taxon>
        <taxon>Spiralia</taxon>
        <taxon>Gnathifera</taxon>
        <taxon>Rotifera</taxon>
        <taxon>Eurotatoria</taxon>
        <taxon>Bdelloidea</taxon>
        <taxon>Philodinida</taxon>
        <taxon>Philodinidae</taxon>
        <taxon>Rotaria</taxon>
    </lineage>
</organism>
<keyword evidence="3" id="KW-1185">Reference proteome</keyword>
<dbReference type="AlphaFoldDB" id="A0A821FKK2"/>
<accession>A0A821FKK2</accession>
<dbReference type="Proteomes" id="UP000663866">
    <property type="component" value="Unassembled WGS sequence"/>
</dbReference>
<name>A0A821FKK2_9BILA</name>
<dbReference type="EMBL" id="CAJOBG010086920">
    <property type="protein sequence ID" value="CAF4651478.1"/>
    <property type="molecule type" value="Genomic_DNA"/>
</dbReference>
<evidence type="ECO:0000313" key="1">
    <source>
        <dbReference type="EMBL" id="CAF4651251.1"/>
    </source>
</evidence>
<comment type="caution">
    <text evidence="1">The sequence shown here is derived from an EMBL/GenBank/DDBJ whole genome shotgun (WGS) entry which is preliminary data.</text>
</comment>
<feature type="non-terminal residue" evidence="1">
    <location>
        <position position="24"/>
    </location>
</feature>
<evidence type="ECO:0000313" key="2">
    <source>
        <dbReference type="EMBL" id="CAF4651478.1"/>
    </source>
</evidence>